<comment type="caution">
    <text evidence="1">The sequence shown here is derived from an EMBL/GenBank/DDBJ whole genome shotgun (WGS) entry which is preliminary data.</text>
</comment>
<dbReference type="Proteomes" id="UP000479710">
    <property type="component" value="Unassembled WGS sequence"/>
</dbReference>
<protein>
    <submittedName>
        <fullName evidence="1">Uncharacterized protein</fullName>
    </submittedName>
</protein>
<dbReference type="EMBL" id="SPHZ02000002">
    <property type="protein sequence ID" value="KAF0929499.1"/>
    <property type="molecule type" value="Genomic_DNA"/>
</dbReference>
<evidence type="ECO:0000313" key="2">
    <source>
        <dbReference type="Proteomes" id="UP000479710"/>
    </source>
</evidence>
<accession>A0A6G1EY41</accession>
<reference evidence="1 2" key="1">
    <citation type="submission" date="2019-11" db="EMBL/GenBank/DDBJ databases">
        <title>Whole genome sequence of Oryza granulata.</title>
        <authorList>
            <person name="Li W."/>
        </authorList>
    </citation>
    <scope>NUCLEOTIDE SEQUENCE [LARGE SCALE GENOMIC DNA]</scope>
    <source>
        <strain evidence="2">cv. Menghai</strain>
        <tissue evidence="1">Leaf</tissue>
    </source>
</reference>
<sequence length="112" mass="11912">MPCGSDLRSRRCTPLELRAGTNCAQLLKMVSGTIWVFYCDGSRPRRSSRLELGGRQIQPPGAQGHATSSGAAGSGRCGALLDGGCSPPIPWCGGGSFPLPWRRRLMQLIQGI</sequence>
<organism evidence="1 2">
    <name type="scientific">Oryza meyeriana var. granulata</name>
    <dbReference type="NCBI Taxonomy" id="110450"/>
    <lineage>
        <taxon>Eukaryota</taxon>
        <taxon>Viridiplantae</taxon>
        <taxon>Streptophyta</taxon>
        <taxon>Embryophyta</taxon>
        <taxon>Tracheophyta</taxon>
        <taxon>Spermatophyta</taxon>
        <taxon>Magnoliopsida</taxon>
        <taxon>Liliopsida</taxon>
        <taxon>Poales</taxon>
        <taxon>Poaceae</taxon>
        <taxon>BOP clade</taxon>
        <taxon>Oryzoideae</taxon>
        <taxon>Oryzeae</taxon>
        <taxon>Oryzinae</taxon>
        <taxon>Oryza</taxon>
        <taxon>Oryza meyeriana</taxon>
    </lineage>
</organism>
<keyword evidence="2" id="KW-1185">Reference proteome</keyword>
<gene>
    <name evidence="1" type="ORF">E2562_021750</name>
</gene>
<dbReference type="AlphaFoldDB" id="A0A6G1EY41"/>
<name>A0A6G1EY41_9ORYZ</name>
<proteinExistence type="predicted"/>
<evidence type="ECO:0000313" key="1">
    <source>
        <dbReference type="EMBL" id="KAF0929499.1"/>
    </source>
</evidence>